<feature type="coiled-coil region" evidence="1">
    <location>
        <begin position="584"/>
        <end position="611"/>
    </location>
</feature>
<dbReference type="Gene3D" id="3.40.50.300">
    <property type="entry name" value="P-loop containing nucleotide triphosphate hydrolases"/>
    <property type="match status" value="1"/>
</dbReference>
<keyword evidence="2" id="KW-0472">Membrane</keyword>
<keyword evidence="2" id="KW-1133">Transmembrane helix</keyword>
<dbReference type="AlphaFoldDB" id="A0A815EDH6"/>
<dbReference type="Proteomes" id="UP000663891">
    <property type="component" value="Unassembled WGS sequence"/>
</dbReference>
<dbReference type="InterPro" id="IPR027417">
    <property type="entry name" value="P-loop_NTPase"/>
</dbReference>
<dbReference type="InterPro" id="IPR051943">
    <property type="entry name" value="TRAFAC_Dynamin-like_GTPase"/>
</dbReference>
<dbReference type="SUPFAM" id="SSF52540">
    <property type="entry name" value="P-loop containing nucleoside triphosphate hydrolases"/>
    <property type="match status" value="1"/>
</dbReference>
<accession>A0A815EDH6</accession>
<keyword evidence="2" id="KW-0812">Transmembrane</keyword>
<evidence type="ECO:0000313" key="4">
    <source>
        <dbReference type="EMBL" id="CAF1310207.1"/>
    </source>
</evidence>
<sequence>MSLCLSLCRQQILRCRLNNYSNLRSIIIHQRRLVSHLSDSNVNQNLPLLDRSHHELVKRIKNLLINVQTDLKLLSAPDKKLLNEAQMNIDSIFLLVVVGEFNSGKSQFINTLLNEKEEVCPTGVLPTTDVIHILKYGTKRKDVIESDHVKSIYLPNEWLRQTNIVDTPGTNAILQTHQQITEHFIPRSDYILFVTSVDRPFSESERLFLVRIHEWRKKVLIILNKIDQIQQDVDKEKILNYVRTNARQVLDDTSVPIFPISALKLIGINELENYLRTELNDKVKLRLKLENPLGIAESIFDKYLLIVQERKQILVDDEQVLIILYNDIDQYHRQMLDDFKFQLNKIDNIFFHMVDNLEEFLLEYIKLSRLIPTLFSTSSSSEVKVQFNNRVNKNIEQDINQCVSNLCDWLIERSNRTVHQLNKHLNSNTIHIRRQQQINQNTISEVNTDFSISRQKILNQLQTQCQNILYKQKTATGAQADDLSASIRSTMIGTAAIEVGAVGLGALATLASFDWTGLLGASLIGILGLYLIPMRRLTIKQEMKDRIDKTRIDLTTQLEKHFLQELDLNERKMRELIMPYSQFVQNEEEKLKKTTEQIDTIRKQIKQLKLDIQTSLPKK</sequence>
<evidence type="ECO:0000313" key="5">
    <source>
        <dbReference type="Proteomes" id="UP000663891"/>
    </source>
</evidence>
<keyword evidence="1" id="KW-0175">Coiled coil</keyword>
<dbReference type="PANTHER" id="PTHR43681:SF1">
    <property type="entry name" value="SARCALUMENIN"/>
    <property type="match status" value="1"/>
</dbReference>
<feature type="domain" description="Dynamin N-terminal" evidence="3">
    <location>
        <begin position="149"/>
        <end position="225"/>
    </location>
</feature>
<organism evidence="4 5">
    <name type="scientific">Adineta steineri</name>
    <dbReference type="NCBI Taxonomy" id="433720"/>
    <lineage>
        <taxon>Eukaryota</taxon>
        <taxon>Metazoa</taxon>
        <taxon>Spiralia</taxon>
        <taxon>Gnathifera</taxon>
        <taxon>Rotifera</taxon>
        <taxon>Eurotatoria</taxon>
        <taxon>Bdelloidea</taxon>
        <taxon>Adinetida</taxon>
        <taxon>Adinetidae</taxon>
        <taxon>Adineta</taxon>
    </lineage>
</organism>
<protein>
    <recommendedName>
        <fullName evidence="3">Dynamin N-terminal domain-containing protein</fullName>
    </recommendedName>
</protein>
<dbReference type="InterPro" id="IPR045063">
    <property type="entry name" value="Dynamin_N"/>
</dbReference>
<name>A0A815EDH6_9BILA</name>
<dbReference type="PANTHER" id="PTHR43681">
    <property type="entry name" value="TRANSMEMBRANE GTPASE FZO"/>
    <property type="match status" value="1"/>
</dbReference>
<feature type="domain" description="Dynamin N-terminal" evidence="3">
    <location>
        <begin position="95"/>
        <end position="141"/>
    </location>
</feature>
<dbReference type="CDD" id="cd09912">
    <property type="entry name" value="DLP_2"/>
    <property type="match status" value="1"/>
</dbReference>
<feature type="transmembrane region" description="Helical" evidence="2">
    <location>
        <begin position="515"/>
        <end position="533"/>
    </location>
</feature>
<evidence type="ECO:0000256" key="2">
    <source>
        <dbReference type="SAM" id="Phobius"/>
    </source>
</evidence>
<evidence type="ECO:0000256" key="1">
    <source>
        <dbReference type="SAM" id="Coils"/>
    </source>
</evidence>
<dbReference type="Pfam" id="PF00350">
    <property type="entry name" value="Dynamin_N"/>
    <property type="match status" value="2"/>
</dbReference>
<dbReference type="OrthoDB" id="8927528at2759"/>
<comment type="caution">
    <text evidence="4">The sequence shown here is derived from an EMBL/GenBank/DDBJ whole genome shotgun (WGS) entry which is preliminary data.</text>
</comment>
<proteinExistence type="predicted"/>
<evidence type="ECO:0000259" key="3">
    <source>
        <dbReference type="Pfam" id="PF00350"/>
    </source>
</evidence>
<dbReference type="EMBL" id="CAJNON010000543">
    <property type="protein sequence ID" value="CAF1310207.1"/>
    <property type="molecule type" value="Genomic_DNA"/>
</dbReference>
<reference evidence="4" key="1">
    <citation type="submission" date="2021-02" db="EMBL/GenBank/DDBJ databases">
        <authorList>
            <person name="Nowell W R."/>
        </authorList>
    </citation>
    <scope>NUCLEOTIDE SEQUENCE</scope>
</reference>
<gene>
    <name evidence="4" type="ORF">VCS650_LOCUS31550</name>
</gene>